<protein>
    <submittedName>
        <fullName evidence="2">Uncharacterized protein</fullName>
    </submittedName>
</protein>
<feature type="compositionally biased region" description="Polar residues" evidence="1">
    <location>
        <begin position="78"/>
        <end position="89"/>
    </location>
</feature>
<organism evidence="2 3">
    <name type="scientific">Engelhardtia mirabilis</name>
    <dbReference type="NCBI Taxonomy" id="2528011"/>
    <lineage>
        <taxon>Bacteria</taxon>
        <taxon>Pseudomonadati</taxon>
        <taxon>Planctomycetota</taxon>
        <taxon>Planctomycetia</taxon>
        <taxon>Planctomycetia incertae sedis</taxon>
        <taxon>Engelhardtia</taxon>
    </lineage>
</organism>
<dbReference type="Proteomes" id="UP000316921">
    <property type="component" value="Chromosome"/>
</dbReference>
<accession>A0A518BP37</accession>
<evidence type="ECO:0000313" key="3">
    <source>
        <dbReference type="Proteomes" id="UP000316921"/>
    </source>
</evidence>
<name>A0A518BP37_9BACT</name>
<proteinExistence type="predicted"/>
<reference evidence="2 3" key="1">
    <citation type="submission" date="2019-02" db="EMBL/GenBank/DDBJ databases">
        <title>Deep-cultivation of Planctomycetes and their phenomic and genomic characterization uncovers novel biology.</title>
        <authorList>
            <person name="Wiegand S."/>
            <person name="Jogler M."/>
            <person name="Boedeker C."/>
            <person name="Pinto D."/>
            <person name="Vollmers J."/>
            <person name="Rivas-Marin E."/>
            <person name="Kohn T."/>
            <person name="Peeters S.H."/>
            <person name="Heuer A."/>
            <person name="Rast P."/>
            <person name="Oberbeckmann S."/>
            <person name="Bunk B."/>
            <person name="Jeske O."/>
            <person name="Meyerdierks A."/>
            <person name="Storesund J.E."/>
            <person name="Kallscheuer N."/>
            <person name="Luecker S."/>
            <person name="Lage O.M."/>
            <person name="Pohl T."/>
            <person name="Merkel B.J."/>
            <person name="Hornburger P."/>
            <person name="Mueller R.-W."/>
            <person name="Bruemmer F."/>
            <person name="Labrenz M."/>
            <person name="Spormann A.M."/>
            <person name="Op den Camp H."/>
            <person name="Overmann J."/>
            <person name="Amann R."/>
            <person name="Jetten M.S.M."/>
            <person name="Mascher T."/>
            <person name="Medema M.H."/>
            <person name="Devos D.P."/>
            <person name="Kaster A.-K."/>
            <person name="Ovreas L."/>
            <person name="Rohde M."/>
            <person name="Galperin M.Y."/>
            <person name="Jogler C."/>
        </authorList>
    </citation>
    <scope>NUCLEOTIDE SEQUENCE [LARGE SCALE GENOMIC DNA]</scope>
    <source>
        <strain evidence="2 3">Pla133</strain>
    </source>
</reference>
<dbReference type="EMBL" id="CP036287">
    <property type="protein sequence ID" value="QDU68742.1"/>
    <property type="molecule type" value="Genomic_DNA"/>
</dbReference>
<evidence type="ECO:0000256" key="1">
    <source>
        <dbReference type="SAM" id="MobiDB-lite"/>
    </source>
</evidence>
<feature type="region of interest" description="Disordered" evidence="1">
    <location>
        <begin position="67"/>
        <end position="89"/>
    </location>
</feature>
<keyword evidence="3" id="KW-1185">Reference proteome</keyword>
<feature type="compositionally biased region" description="Basic and acidic residues" evidence="1">
    <location>
        <begin position="67"/>
        <end position="77"/>
    </location>
</feature>
<evidence type="ECO:0000313" key="2">
    <source>
        <dbReference type="EMBL" id="QDU68742.1"/>
    </source>
</evidence>
<sequence length="89" mass="9258">MGVPDLDLDVIEGNHGLRAATAWPLRSPTSNGAVPSCNRAIGSRWATCSGGSMLRTVDGRVVVRDVVSDAAPRKTGRDSGSSETRQPGP</sequence>
<gene>
    <name evidence="2" type="ORF">Pla133_38450</name>
</gene>
<dbReference type="KEGG" id="pbap:Pla133_38450"/>
<dbReference type="AlphaFoldDB" id="A0A518BP37"/>